<evidence type="ECO:0000259" key="2">
    <source>
        <dbReference type="PROSITE" id="PS50234"/>
    </source>
</evidence>
<evidence type="ECO:0000256" key="1">
    <source>
        <dbReference type="SAM" id="SignalP"/>
    </source>
</evidence>
<keyword evidence="4" id="KW-1185">Reference proteome</keyword>
<feature type="signal peptide" evidence="1">
    <location>
        <begin position="1"/>
        <end position="23"/>
    </location>
</feature>
<proteinExistence type="predicted"/>
<dbReference type="SUPFAM" id="SSF53300">
    <property type="entry name" value="vWA-like"/>
    <property type="match status" value="1"/>
</dbReference>
<reference evidence="3 4" key="1">
    <citation type="submission" date="2019-05" db="EMBL/GenBank/DDBJ databases">
        <title>Roseovarius bejariae sp. nov., a moderately halophylic bacterium isolated from a saline soil in Rambla Salada (Murcia).</title>
        <authorList>
            <person name="Castro D.J."/>
            <person name="Gomez-Altuve A."/>
            <person name="Reina J.C."/>
            <person name="Rodriguez M."/>
            <person name="Sampedro I."/>
            <person name="Llamas I."/>
            <person name="Martinez-Checa F."/>
        </authorList>
    </citation>
    <scope>NUCLEOTIDE SEQUENCE [LARGE SCALE GENOMIC DNA]</scope>
    <source>
        <strain evidence="3 4">A21</strain>
    </source>
</reference>
<comment type="caution">
    <text evidence="3">The sequence shown here is derived from an EMBL/GenBank/DDBJ whole genome shotgun (WGS) entry which is preliminary data.</text>
</comment>
<dbReference type="Gene3D" id="3.40.50.410">
    <property type="entry name" value="von Willebrand factor, type A domain"/>
    <property type="match status" value="1"/>
</dbReference>
<organism evidence="3 4">
    <name type="scientific">Roseovarius bejariae</name>
    <dbReference type="NCBI Taxonomy" id="2576383"/>
    <lineage>
        <taxon>Bacteria</taxon>
        <taxon>Pseudomonadati</taxon>
        <taxon>Pseudomonadota</taxon>
        <taxon>Alphaproteobacteria</taxon>
        <taxon>Rhodobacterales</taxon>
        <taxon>Roseobacteraceae</taxon>
        <taxon>Roseovarius</taxon>
    </lineage>
</organism>
<evidence type="ECO:0000313" key="3">
    <source>
        <dbReference type="EMBL" id="MRU16630.1"/>
    </source>
</evidence>
<dbReference type="PROSITE" id="PS50234">
    <property type="entry name" value="VWFA"/>
    <property type="match status" value="1"/>
</dbReference>
<keyword evidence="1" id="KW-0732">Signal</keyword>
<dbReference type="RefSeq" id="WP_154153823.1">
    <property type="nucleotide sequence ID" value="NZ_SZWE01000002.1"/>
</dbReference>
<dbReference type="AlphaFoldDB" id="A0A844D1D0"/>
<name>A0A844D1D0_9RHOB</name>
<evidence type="ECO:0000313" key="4">
    <source>
        <dbReference type="Proteomes" id="UP000564704"/>
    </source>
</evidence>
<dbReference type="Pfam" id="PF13519">
    <property type="entry name" value="VWA_2"/>
    <property type="match status" value="1"/>
</dbReference>
<feature type="domain" description="VWFA" evidence="2">
    <location>
        <begin position="26"/>
        <end position="205"/>
    </location>
</feature>
<dbReference type="EMBL" id="SZWE01000002">
    <property type="protein sequence ID" value="MRU16630.1"/>
    <property type="molecule type" value="Genomic_DNA"/>
</dbReference>
<accession>A0A844D1D0</accession>
<dbReference type="InterPro" id="IPR036465">
    <property type="entry name" value="vWFA_dom_sf"/>
</dbReference>
<dbReference type="Proteomes" id="UP000564704">
    <property type="component" value="Unassembled WGS sequence"/>
</dbReference>
<gene>
    <name evidence="3" type="ORF">FDP25_14405</name>
</gene>
<sequence length="670" mass="71318">MRKAFQILLTSFSAAVTAAPALAADDVMVVFDGSNSMWGQIDGTAKIEIARDVIGNLTAELEPTANVGLMAYGHRRRGDCSDIEVVLPPAPLDRSTFLDEIAKITPTGKTPLTDAVAQAAETLSFRDRPATVVLISDGVESCQRDPCALAGDLERRGVDFTAHVVGFGLGANEDTRSLACIADQTGGQYIAAADAAELGAALSTVGAAVAQSAPAPEPEPEPEPQFTLTAPESVTQGAAFEFSWNPAGDNPRDYVTIVPMGAEDGTYESYIRVQDDTAGSLVAPAETGLYDLRYMLKDTGTTAGSTPVEVVPAEVTVSGPETAVTGASFDVTWTGAVHPRDYVTIVPMGTEDGKYASYFRVGDHQKDSLVAPAEPGLYELRYMLKEGAKVMARAPIEVTEPEVTVSGPETAMTGASFDVTWTGAVHPRDYVTIVPMGTEDGQYASYFRVGDHQKDSLVAPAEPGLYELRYMLKEGAKVMARAPIEVTEPEVTVSGPDQVRAGDEVLAEWTGAVHPRDYVTIVPMGTPDQDSGDYKRVGDHAKAKLTAPEATGLYELRYVLNEGKRVMARHSLEVLSKDAQLSTGAQLQAPDSATAGATIEVSWSVDGESADQRITLAKGNQPIFTWIVAHKIDGPPPISLTLPEEPGQYELRFLDVAGQKVLSRAPIEVK</sequence>
<feature type="chain" id="PRO_5032597123" evidence="1">
    <location>
        <begin position="24"/>
        <end position="670"/>
    </location>
</feature>
<dbReference type="InterPro" id="IPR002035">
    <property type="entry name" value="VWF_A"/>
</dbReference>
<dbReference type="OrthoDB" id="9783818at2"/>
<protein>
    <submittedName>
        <fullName evidence="3">VWA domain-containing protein</fullName>
    </submittedName>
</protein>
<dbReference type="SMART" id="SM00327">
    <property type="entry name" value="VWA"/>
    <property type="match status" value="1"/>
</dbReference>